<accession>A0A1H4YZB5</accession>
<dbReference type="InterPro" id="IPR032783">
    <property type="entry name" value="AraC_lig"/>
</dbReference>
<dbReference type="Gene3D" id="1.10.10.60">
    <property type="entry name" value="Homeodomain-like"/>
    <property type="match status" value="2"/>
</dbReference>
<evidence type="ECO:0000256" key="2">
    <source>
        <dbReference type="ARBA" id="ARBA00023125"/>
    </source>
</evidence>
<dbReference type="InterPro" id="IPR018062">
    <property type="entry name" value="HTH_AraC-typ_CS"/>
</dbReference>
<dbReference type="SMART" id="SM00342">
    <property type="entry name" value="HTH_ARAC"/>
    <property type="match status" value="1"/>
</dbReference>
<dbReference type="PANTHER" id="PTHR46796:SF7">
    <property type="entry name" value="ARAC FAMILY TRANSCRIPTIONAL REGULATOR"/>
    <property type="match status" value="1"/>
</dbReference>
<evidence type="ECO:0000313" key="5">
    <source>
        <dbReference type="EMBL" id="SED22401.1"/>
    </source>
</evidence>
<dbReference type="Pfam" id="PF12833">
    <property type="entry name" value="HTH_18"/>
    <property type="match status" value="1"/>
</dbReference>
<dbReference type="SUPFAM" id="SSF51182">
    <property type="entry name" value="RmlC-like cupins"/>
    <property type="match status" value="1"/>
</dbReference>
<dbReference type="RefSeq" id="WP_090971334.1">
    <property type="nucleotide sequence ID" value="NZ_FNRT01000002.1"/>
</dbReference>
<dbReference type="GO" id="GO:0043565">
    <property type="term" value="F:sequence-specific DNA binding"/>
    <property type="evidence" value="ECO:0007669"/>
    <property type="project" value="InterPro"/>
</dbReference>
<organism evidence="5 6">
    <name type="scientific">Nocardioides exalbidus</name>
    <dbReference type="NCBI Taxonomy" id="402596"/>
    <lineage>
        <taxon>Bacteria</taxon>
        <taxon>Bacillati</taxon>
        <taxon>Actinomycetota</taxon>
        <taxon>Actinomycetes</taxon>
        <taxon>Propionibacteriales</taxon>
        <taxon>Nocardioidaceae</taxon>
        <taxon>Nocardioides</taxon>
    </lineage>
</organism>
<dbReference type="OrthoDB" id="241790at2"/>
<keyword evidence="3" id="KW-0804">Transcription</keyword>
<dbReference type="SUPFAM" id="SSF46689">
    <property type="entry name" value="Homeodomain-like"/>
    <property type="match status" value="2"/>
</dbReference>
<sequence>MTRDVLTETLTDFGMSGVFYAVSDLRAPWGMEIPALPGTVVFHLVTAGEMVLEVGDERHWMRAGDMALVPTGLGHSVLDAPGSEAVPLFDLPRIEVAERYERLSIPGPGAAAELVCGAVSFSGLGVARLLRSLPSILPAGDGGDAAWMRAAFEVIGAESRSPRPGSDVVTARLADVLVVQVVRAWLESGEQDRGWVAGLRDPQVGRALAAFHAGPGAAWTLASLADEAGMSRSAFAERFRDTLGEPAMSYVTAWRMDLAARMVRERGLSLARIAERVGYQSEAAFNRAFRRAHGMTPGAYARRDPAEMVLPAGLVAQLAPKPRGPVDPAHADPSSR</sequence>
<dbReference type="EMBL" id="FNRT01000002">
    <property type="protein sequence ID" value="SED22401.1"/>
    <property type="molecule type" value="Genomic_DNA"/>
</dbReference>
<evidence type="ECO:0000256" key="3">
    <source>
        <dbReference type="ARBA" id="ARBA00023163"/>
    </source>
</evidence>
<name>A0A1H4YZB5_9ACTN</name>
<reference evidence="6" key="1">
    <citation type="submission" date="2016-10" db="EMBL/GenBank/DDBJ databases">
        <authorList>
            <person name="Varghese N."/>
            <person name="Submissions S."/>
        </authorList>
    </citation>
    <scope>NUCLEOTIDE SEQUENCE [LARGE SCALE GENOMIC DNA]</scope>
    <source>
        <strain evidence="6">DSM 22017</strain>
    </source>
</reference>
<dbReference type="PRINTS" id="PR00032">
    <property type="entry name" value="HTHARAC"/>
</dbReference>
<dbReference type="InterPro" id="IPR014710">
    <property type="entry name" value="RmlC-like_jellyroll"/>
</dbReference>
<dbReference type="PROSITE" id="PS00041">
    <property type="entry name" value="HTH_ARAC_FAMILY_1"/>
    <property type="match status" value="1"/>
</dbReference>
<evidence type="ECO:0000259" key="4">
    <source>
        <dbReference type="PROSITE" id="PS01124"/>
    </source>
</evidence>
<dbReference type="STRING" id="402596.SAMN04489844_3954"/>
<dbReference type="AlphaFoldDB" id="A0A1H4YZB5"/>
<dbReference type="InterPro" id="IPR050204">
    <property type="entry name" value="AraC_XylS_family_regulators"/>
</dbReference>
<dbReference type="Proteomes" id="UP000198742">
    <property type="component" value="Unassembled WGS sequence"/>
</dbReference>
<protein>
    <submittedName>
        <fullName evidence="5">AraC-type DNA-binding protein</fullName>
    </submittedName>
</protein>
<dbReference type="PANTHER" id="PTHR46796">
    <property type="entry name" value="HTH-TYPE TRANSCRIPTIONAL ACTIVATOR RHAS-RELATED"/>
    <property type="match status" value="1"/>
</dbReference>
<dbReference type="InterPro" id="IPR011051">
    <property type="entry name" value="RmlC_Cupin_sf"/>
</dbReference>
<proteinExistence type="predicted"/>
<dbReference type="GO" id="GO:0003700">
    <property type="term" value="F:DNA-binding transcription factor activity"/>
    <property type="evidence" value="ECO:0007669"/>
    <property type="project" value="InterPro"/>
</dbReference>
<feature type="domain" description="HTH araC/xylS-type" evidence="4">
    <location>
        <begin position="205"/>
        <end position="303"/>
    </location>
</feature>
<dbReference type="InterPro" id="IPR009057">
    <property type="entry name" value="Homeodomain-like_sf"/>
</dbReference>
<dbReference type="PROSITE" id="PS01124">
    <property type="entry name" value="HTH_ARAC_FAMILY_2"/>
    <property type="match status" value="1"/>
</dbReference>
<evidence type="ECO:0000256" key="1">
    <source>
        <dbReference type="ARBA" id="ARBA00023015"/>
    </source>
</evidence>
<gene>
    <name evidence="5" type="ORF">SAMN04489844_3954</name>
</gene>
<keyword evidence="2 5" id="KW-0238">DNA-binding</keyword>
<dbReference type="InterPro" id="IPR020449">
    <property type="entry name" value="Tscrpt_reg_AraC-type_HTH"/>
</dbReference>
<dbReference type="InterPro" id="IPR018060">
    <property type="entry name" value="HTH_AraC"/>
</dbReference>
<dbReference type="Gene3D" id="2.60.120.10">
    <property type="entry name" value="Jelly Rolls"/>
    <property type="match status" value="1"/>
</dbReference>
<evidence type="ECO:0000313" key="6">
    <source>
        <dbReference type="Proteomes" id="UP000198742"/>
    </source>
</evidence>
<keyword evidence="6" id="KW-1185">Reference proteome</keyword>
<dbReference type="Pfam" id="PF12852">
    <property type="entry name" value="Cupin_6"/>
    <property type="match status" value="1"/>
</dbReference>
<keyword evidence="1" id="KW-0805">Transcription regulation</keyword>